<accession>A0A7J0DE40</accession>
<reference evidence="3" key="1">
    <citation type="submission" date="2019-07" db="EMBL/GenBank/DDBJ databases">
        <title>De Novo Assembly of kiwifruit Actinidia rufa.</title>
        <authorList>
            <person name="Sugita-Konishi S."/>
            <person name="Sato K."/>
            <person name="Mori E."/>
            <person name="Abe Y."/>
            <person name="Kisaki G."/>
            <person name="Hamano K."/>
            <person name="Suezawa K."/>
            <person name="Otani M."/>
            <person name="Fukuda T."/>
            <person name="Manabe T."/>
            <person name="Gomi K."/>
            <person name="Tabuchi M."/>
            <person name="Akimitsu K."/>
            <person name="Kataoka I."/>
        </authorList>
    </citation>
    <scope>NUCLEOTIDE SEQUENCE [LARGE SCALE GENOMIC DNA]</scope>
    <source>
        <strain evidence="3">cv. Fuchu</strain>
    </source>
</reference>
<feature type="region of interest" description="Disordered" evidence="1">
    <location>
        <begin position="29"/>
        <end position="52"/>
    </location>
</feature>
<gene>
    <name evidence="2" type="ORF">Acr_00g0021550</name>
</gene>
<evidence type="ECO:0000313" key="3">
    <source>
        <dbReference type="Proteomes" id="UP000585474"/>
    </source>
</evidence>
<name>A0A7J0DE40_9ERIC</name>
<protein>
    <submittedName>
        <fullName evidence="2">Uncharacterized protein</fullName>
    </submittedName>
</protein>
<evidence type="ECO:0000313" key="2">
    <source>
        <dbReference type="EMBL" id="GFS32240.1"/>
    </source>
</evidence>
<dbReference type="Proteomes" id="UP000585474">
    <property type="component" value="Unassembled WGS sequence"/>
</dbReference>
<comment type="caution">
    <text evidence="2">The sequence shown here is derived from an EMBL/GenBank/DDBJ whole genome shotgun (WGS) entry which is preliminary data.</text>
</comment>
<dbReference type="AlphaFoldDB" id="A0A7J0DE40"/>
<dbReference type="EMBL" id="BJWL01000159">
    <property type="protein sequence ID" value="GFS32240.1"/>
    <property type="molecule type" value="Genomic_DNA"/>
</dbReference>
<proteinExistence type="predicted"/>
<feature type="compositionally biased region" description="Polar residues" evidence="1">
    <location>
        <begin position="32"/>
        <end position="42"/>
    </location>
</feature>
<feature type="compositionally biased region" description="Basic and acidic residues" evidence="1">
    <location>
        <begin position="70"/>
        <end position="80"/>
    </location>
</feature>
<feature type="region of interest" description="Disordered" evidence="1">
    <location>
        <begin position="70"/>
        <end position="101"/>
    </location>
</feature>
<feature type="compositionally biased region" description="Basic residues" evidence="1">
    <location>
        <begin position="91"/>
        <end position="101"/>
    </location>
</feature>
<keyword evidence="3" id="KW-1185">Reference proteome</keyword>
<sequence>MVLDLAISLISSLPSPLLHGLAPIFPLPDFSADQTPNPSTAGDGTDRGYPRPWSRGLRVVVKILFCPRAGEEERGERRSQDLSLSAGNKKNLGKKKNQGIL</sequence>
<evidence type="ECO:0000256" key="1">
    <source>
        <dbReference type="SAM" id="MobiDB-lite"/>
    </source>
</evidence>
<organism evidence="2 3">
    <name type="scientific">Actinidia rufa</name>
    <dbReference type="NCBI Taxonomy" id="165716"/>
    <lineage>
        <taxon>Eukaryota</taxon>
        <taxon>Viridiplantae</taxon>
        <taxon>Streptophyta</taxon>
        <taxon>Embryophyta</taxon>
        <taxon>Tracheophyta</taxon>
        <taxon>Spermatophyta</taxon>
        <taxon>Magnoliopsida</taxon>
        <taxon>eudicotyledons</taxon>
        <taxon>Gunneridae</taxon>
        <taxon>Pentapetalae</taxon>
        <taxon>asterids</taxon>
        <taxon>Ericales</taxon>
        <taxon>Actinidiaceae</taxon>
        <taxon>Actinidia</taxon>
    </lineage>
</organism>